<dbReference type="GO" id="GO:0003676">
    <property type="term" value="F:nucleic acid binding"/>
    <property type="evidence" value="ECO:0007669"/>
    <property type="project" value="InterPro"/>
</dbReference>
<dbReference type="InterPro" id="IPR010997">
    <property type="entry name" value="HRDC-like_sf"/>
</dbReference>
<feature type="non-terminal residue" evidence="2">
    <location>
        <position position="1"/>
    </location>
</feature>
<dbReference type="PROSITE" id="PS50967">
    <property type="entry name" value="HRDC"/>
    <property type="match status" value="1"/>
</dbReference>
<dbReference type="EMBL" id="GG673069">
    <property type="protein sequence ID" value="EER15898.1"/>
    <property type="molecule type" value="Genomic_DNA"/>
</dbReference>
<dbReference type="RefSeq" id="XP_002784102.1">
    <property type="nucleotide sequence ID" value="XM_002784056.1"/>
</dbReference>
<feature type="domain" description="HRDC" evidence="1">
    <location>
        <begin position="63"/>
        <end position="148"/>
    </location>
</feature>
<protein>
    <recommendedName>
        <fullName evidence="1">HRDC domain-containing protein</fullName>
    </recommendedName>
</protein>
<organism evidence="3">
    <name type="scientific">Perkinsus marinus (strain ATCC 50983 / TXsc)</name>
    <dbReference type="NCBI Taxonomy" id="423536"/>
    <lineage>
        <taxon>Eukaryota</taxon>
        <taxon>Sar</taxon>
        <taxon>Alveolata</taxon>
        <taxon>Perkinsozoa</taxon>
        <taxon>Perkinsea</taxon>
        <taxon>Perkinsida</taxon>
        <taxon>Perkinsidae</taxon>
        <taxon>Perkinsus</taxon>
    </lineage>
</organism>
<evidence type="ECO:0000313" key="2">
    <source>
        <dbReference type="EMBL" id="EER15898.1"/>
    </source>
</evidence>
<evidence type="ECO:0000313" key="3">
    <source>
        <dbReference type="Proteomes" id="UP000007800"/>
    </source>
</evidence>
<evidence type="ECO:0000259" key="1">
    <source>
        <dbReference type="PROSITE" id="PS50967"/>
    </source>
</evidence>
<dbReference type="SUPFAM" id="SSF47819">
    <property type="entry name" value="HRDC-like"/>
    <property type="match status" value="1"/>
</dbReference>
<dbReference type="Gene3D" id="1.10.150.80">
    <property type="entry name" value="HRDC domain"/>
    <property type="match status" value="1"/>
</dbReference>
<dbReference type="Proteomes" id="UP000007800">
    <property type="component" value="Unassembled WGS sequence"/>
</dbReference>
<proteinExistence type="predicted"/>
<dbReference type="InterPro" id="IPR002121">
    <property type="entry name" value="HRDC_dom"/>
</dbReference>
<sequence>YLEPGRNISGNFTAYVPKRKRTLEPQGRKRLRLSDYFKVVQSPGSRDPTDWSRPSSINQQINLGLEMKLREALRNLRQSLMEEHKLTKAHTVFNENTIIGCIQRLPQSIQDLEGIPGLGAQRMKKYGERIVSRVIAVLSDRWSSSAPAPPRASSSSSSCAVEMTEEYEILNSMDEATLREFAFDGG</sequence>
<dbReference type="InterPro" id="IPR044876">
    <property type="entry name" value="HRDC_dom_sf"/>
</dbReference>
<dbReference type="AlphaFoldDB" id="C5KH36"/>
<dbReference type="GO" id="GO:0000166">
    <property type="term" value="F:nucleotide binding"/>
    <property type="evidence" value="ECO:0007669"/>
    <property type="project" value="InterPro"/>
</dbReference>
<accession>C5KH36</accession>
<dbReference type="Pfam" id="PF00570">
    <property type="entry name" value="HRDC"/>
    <property type="match status" value="1"/>
</dbReference>
<name>C5KH36_PERM5</name>
<reference evidence="2 3" key="1">
    <citation type="submission" date="2008-07" db="EMBL/GenBank/DDBJ databases">
        <authorList>
            <person name="El-Sayed N."/>
            <person name="Caler E."/>
            <person name="Inman J."/>
            <person name="Amedeo P."/>
            <person name="Hass B."/>
            <person name="Wortman J."/>
        </authorList>
    </citation>
    <scope>NUCLEOTIDE SEQUENCE [LARGE SCALE GENOMIC DNA]</scope>
    <source>
        <strain evidence="3">ATCC 50983 / TXsc</strain>
    </source>
</reference>
<gene>
    <name evidence="2" type="ORF">Pmar_PMAR003355</name>
</gene>
<keyword evidence="3" id="KW-1185">Reference proteome</keyword>
<dbReference type="GeneID" id="9060734"/>
<dbReference type="InParanoid" id="C5KH36"/>